<dbReference type="FunFam" id="3.40.50.720:FF:000084">
    <property type="entry name" value="Short-chain dehydrogenase reductase"/>
    <property type="match status" value="1"/>
</dbReference>
<dbReference type="PROSITE" id="PS00061">
    <property type="entry name" value="ADH_SHORT"/>
    <property type="match status" value="1"/>
</dbReference>
<comment type="similarity">
    <text evidence="1">Belongs to the short-chain dehydrogenases/reductases (SDR) family.</text>
</comment>
<dbReference type="InterPro" id="IPR002347">
    <property type="entry name" value="SDR_fam"/>
</dbReference>
<sequence>MTPKTAIITGAAQGIGRSIALRLATKGFQIGIADLEQQRGKAGEVINEIKKIYATDSLSAKGPLLPPVFYPVDVSDKSSVVEMVDAIASKFDNHLDVMINNAGIASISKLLDCTPEQLDKVMKINVGGVLNGIQAASKVFVKYNRNGSYEPYENGNKIVGKIINCCSIAGNEAFPILPLYSASKFAVKSLTQSAAKELAPLGITCNAYAPGIVLTKMWDHIDEEMHKVNGLPIGENLKKSIESIALKRGETPEDISGLVAFLAGDESDYITGQNISVDGGICYN</sequence>
<dbReference type="Proteomes" id="UP000262825">
    <property type="component" value="Unassembled WGS sequence"/>
</dbReference>
<dbReference type="GO" id="GO:0016616">
    <property type="term" value="F:oxidoreductase activity, acting on the CH-OH group of donors, NAD or NADP as acceptor"/>
    <property type="evidence" value="ECO:0007669"/>
    <property type="project" value="TreeGrafter"/>
</dbReference>
<organism evidence="3 4">
    <name type="scientific">Saccharomycodes ludwigii</name>
    <dbReference type="NCBI Taxonomy" id="36035"/>
    <lineage>
        <taxon>Eukaryota</taxon>
        <taxon>Fungi</taxon>
        <taxon>Dikarya</taxon>
        <taxon>Ascomycota</taxon>
        <taxon>Saccharomycotina</taxon>
        <taxon>Saccharomycetes</taxon>
        <taxon>Saccharomycodales</taxon>
        <taxon>Saccharomycodaceae</taxon>
        <taxon>Saccharomycodes</taxon>
    </lineage>
</organism>
<dbReference type="PRINTS" id="PR00080">
    <property type="entry name" value="SDRFAMILY"/>
</dbReference>
<evidence type="ECO:0000256" key="1">
    <source>
        <dbReference type="ARBA" id="ARBA00006484"/>
    </source>
</evidence>
<dbReference type="InterPro" id="IPR036291">
    <property type="entry name" value="NAD(P)-bd_dom_sf"/>
</dbReference>
<dbReference type="AlphaFoldDB" id="A0A376BAH4"/>
<dbReference type="VEuPathDB" id="FungiDB:SCODWIG_02881"/>
<keyword evidence="2" id="KW-0521">NADP</keyword>
<protein>
    <submittedName>
        <fullName evidence="3">Related to L-2,3-butanediol dehydrogenase</fullName>
    </submittedName>
</protein>
<gene>
    <name evidence="3" type="ORF">SCODWIG_02881</name>
</gene>
<evidence type="ECO:0000256" key="2">
    <source>
        <dbReference type="ARBA" id="ARBA00022857"/>
    </source>
</evidence>
<dbReference type="InterPro" id="IPR020904">
    <property type="entry name" value="Sc_DH/Rdtase_CS"/>
</dbReference>
<evidence type="ECO:0000313" key="4">
    <source>
        <dbReference type="Proteomes" id="UP000262825"/>
    </source>
</evidence>
<keyword evidence="4" id="KW-1185">Reference proteome</keyword>
<proteinExistence type="inferred from homology"/>
<evidence type="ECO:0000313" key="3">
    <source>
        <dbReference type="EMBL" id="SSD61120.1"/>
    </source>
</evidence>
<dbReference type="GO" id="GO:0048038">
    <property type="term" value="F:quinone binding"/>
    <property type="evidence" value="ECO:0007669"/>
    <property type="project" value="TreeGrafter"/>
</dbReference>
<dbReference type="Pfam" id="PF13561">
    <property type="entry name" value="adh_short_C2"/>
    <property type="match status" value="1"/>
</dbReference>
<dbReference type="PANTHER" id="PTHR42760">
    <property type="entry name" value="SHORT-CHAIN DEHYDROGENASES/REDUCTASES FAMILY MEMBER"/>
    <property type="match status" value="1"/>
</dbReference>
<accession>A0A376BAH4</accession>
<dbReference type="PANTHER" id="PTHR42760:SF121">
    <property type="entry name" value="3-OXOACYL-(ACYL-CARRIER-PROTEIN) REDUCTASE"/>
    <property type="match status" value="1"/>
</dbReference>
<dbReference type="EMBL" id="UFAJ01000573">
    <property type="protein sequence ID" value="SSD61120.1"/>
    <property type="molecule type" value="Genomic_DNA"/>
</dbReference>
<dbReference type="GO" id="GO:0006633">
    <property type="term" value="P:fatty acid biosynthetic process"/>
    <property type="evidence" value="ECO:0007669"/>
    <property type="project" value="TreeGrafter"/>
</dbReference>
<dbReference type="SUPFAM" id="SSF51735">
    <property type="entry name" value="NAD(P)-binding Rossmann-fold domains"/>
    <property type="match status" value="1"/>
</dbReference>
<name>A0A376BAH4_9ASCO</name>
<dbReference type="PRINTS" id="PR00081">
    <property type="entry name" value="GDHRDH"/>
</dbReference>
<reference evidence="4" key="1">
    <citation type="submission" date="2018-06" db="EMBL/GenBank/DDBJ databases">
        <authorList>
            <person name="Guldener U."/>
        </authorList>
    </citation>
    <scope>NUCLEOTIDE SEQUENCE [LARGE SCALE GENOMIC DNA]</scope>
    <source>
        <strain evidence="4">UTAD17</strain>
    </source>
</reference>
<dbReference type="Gene3D" id="3.40.50.720">
    <property type="entry name" value="NAD(P)-binding Rossmann-like Domain"/>
    <property type="match status" value="1"/>
</dbReference>